<evidence type="ECO:0000313" key="7">
    <source>
        <dbReference type="EMBL" id="CDF37158.1"/>
    </source>
</evidence>
<dbReference type="GeneID" id="17324681"/>
<sequence length="299" mass="31111">MASPSELARALSALALASALGLRGRRSQSLSPTGALAAFLVGFLSCLASVRFGATLIAFYLASTRATRFRAAEKARLEDGFSTAHGNRSAAQVFASSLPAVAVALFYLVVFRFDAPVTPAFPTRSCLLLAYLLFFAACAGDTFSSEVGFVLSPPGVDPLLITQPWRRVPRGTNGGVSFQGTVASAVGGVVVGSVYFLASPEWSFSQLWLVLVGLVGGVVGSILDSVIGAIMQASWLDTASGKVLKVPPPKEAQVKGRFQHICGFDILSGESVNLLAGVFTMAAAPLLMGLFAVEYPGGI</sequence>
<dbReference type="InterPro" id="IPR002794">
    <property type="entry name" value="DUF92_TMEM19"/>
</dbReference>
<evidence type="ECO:0000256" key="4">
    <source>
        <dbReference type="ARBA" id="ARBA00022989"/>
    </source>
</evidence>
<reference evidence="8" key="1">
    <citation type="journal article" date="2013" name="Proc. Natl. Acad. Sci. U.S.A.">
        <title>Genome structure and metabolic features in the red seaweed Chondrus crispus shed light on evolution of the Archaeplastida.</title>
        <authorList>
            <person name="Collen J."/>
            <person name="Porcel B."/>
            <person name="Carre W."/>
            <person name="Ball S.G."/>
            <person name="Chaparro C."/>
            <person name="Tonon T."/>
            <person name="Barbeyron T."/>
            <person name="Michel G."/>
            <person name="Noel B."/>
            <person name="Valentin K."/>
            <person name="Elias M."/>
            <person name="Artiguenave F."/>
            <person name="Arun A."/>
            <person name="Aury J.M."/>
            <person name="Barbosa-Neto J.F."/>
            <person name="Bothwell J.H."/>
            <person name="Bouget F.Y."/>
            <person name="Brillet L."/>
            <person name="Cabello-Hurtado F."/>
            <person name="Capella-Gutierrez S."/>
            <person name="Charrier B."/>
            <person name="Cladiere L."/>
            <person name="Cock J.M."/>
            <person name="Coelho S.M."/>
            <person name="Colleoni C."/>
            <person name="Czjzek M."/>
            <person name="Da Silva C."/>
            <person name="Delage L."/>
            <person name="Denoeud F."/>
            <person name="Deschamps P."/>
            <person name="Dittami S.M."/>
            <person name="Gabaldon T."/>
            <person name="Gachon C.M."/>
            <person name="Groisillier A."/>
            <person name="Herve C."/>
            <person name="Jabbari K."/>
            <person name="Katinka M."/>
            <person name="Kloareg B."/>
            <person name="Kowalczyk N."/>
            <person name="Labadie K."/>
            <person name="Leblanc C."/>
            <person name="Lopez P.J."/>
            <person name="McLachlan D.H."/>
            <person name="Meslet-Cladiere L."/>
            <person name="Moustafa A."/>
            <person name="Nehr Z."/>
            <person name="Nyvall Collen P."/>
            <person name="Panaud O."/>
            <person name="Partensky F."/>
            <person name="Poulain J."/>
            <person name="Rensing S.A."/>
            <person name="Rousvoal S."/>
            <person name="Samson G."/>
            <person name="Symeonidi A."/>
            <person name="Weissenbach J."/>
            <person name="Zambounis A."/>
            <person name="Wincker P."/>
            <person name="Boyen C."/>
        </authorList>
    </citation>
    <scope>NUCLEOTIDE SEQUENCE [LARGE SCALE GENOMIC DNA]</scope>
    <source>
        <strain evidence="8">cv. Stackhouse</strain>
    </source>
</reference>
<keyword evidence="4 6" id="KW-1133">Transmembrane helix</keyword>
<comment type="similarity">
    <text evidence="2">Belongs to the TMEM19 family.</text>
</comment>
<evidence type="ECO:0000256" key="6">
    <source>
        <dbReference type="SAM" id="Phobius"/>
    </source>
</evidence>
<dbReference type="EMBL" id="HG001818">
    <property type="protein sequence ID" value="CDF37158.1"/>
    <property type="molecule type" value="Genomic_DNA"/>
</dbReference>
<accession>R7QHC8</accession>
<keyword evidence="8" id="KW-1185">Reference proteome</keyword>
<feature type="transmembrane region" description="Helical" evidence="6">
    <location>
        <begin position="207"/>
        <end position="231"/>
    </location>
</feature>
<organism evidence="7 8">
    <name type="scientific">Chondrus crispus</name>
    <name type="common">Carrageen Irish moss</name>
    <name type="synonym">Polymorpha crispa</name>
    <dbReference type="NCBI Taxonomy" id="2769"/>
    <lineage>
        <taxon>Eukaryota</taxon>
        <taxon>Rhodophyta</taxon>
        <taxon>Florideophyceae</taxon>
        <taxon>Rhodymeniophycidae</taxon>
        <taxon>Gigartinales</taxon>
        <taxon>Gigartinaceae</taxon>
        <taxon>Chondrus</taxon>
    </lineage>
</organism>
<dbReference type="PANTHER" id="PTHR13353">
    <property type="entry name" value="TRANSMEMBRANE PROTEIN 19"/>
    <property type="match status" value="1"/>
</dbReference>
<dbReference type="PANTHER" id="PTHR13353:SF5">
    <property type="entry name" value="TRANSMEMBRANE PROTEIN 19"/>
    <property type="match status" value="1"/>
</dbReference>
<dbReference type="AlphaFoldDB" id="R7QHC8"/>
<proteinExistence type="inferred from homology"/>
<dbReference type="OMA" id="MSSFACC"/>
<dbReference type="STRING" id="2769.R7QHC8"/>
<evidence type="ECO:0008006" key="9">
    <source>
        <dbReference type="Google" id="ProtNLM"/>
    </source>
</evidence>
<evidence type="ECO:0000256" key="1">
    <source>
        <dbReference type="ARBA" id="ARBA00004141"/>
    </source>
</evidence>
<dbReference type="OrthoDB" id="30881at2759"/>
<keyword evidence="3 6" id="KW-0812">Transmembrane</keyword>
<dbReference type="Pfam" id="PF01940">
    <property type="entry name" value="DUF92"/>
    <property type="match status" value="1"/>
</dbReference>
<dbReference type="Proteomes" id="UP000012073">
    <property type="component" value="Unassembled WGS sequence"/>
</dbReference>
<dbReference type="PhylomeDB" id="R7QHC8"/>
<dbReference type="GO" id="GO:0016020">
    <property type="term" value="C:membrane"/>
    <property type="evidence" value="ECO:0007669"/>
    <property type="project" value="UniProtKB-SubCell"/>
</dbReference>
<dbReference type="Gramene" id="CDF37158">
    <property type="protein sequence ID" value="CDF37158"/>
    <property type="gene ID" value="CHC_T00005118001"/>
</dbReference>
<feature type="transmembrane region" description="Helical" evidence="6">
    <location>
        <begin position="274"/>
        <end position="293"/>
    </location>
</feature>
<name>R7QHC8_CHOCR</name>
<feature type="transmembrane region" description="Helical" evidence="6">
    <location>
        <begin position="176"/>
        <end position="198"/>
    </location>
</feature>
<feature type="transmembrane region" description="Helical" evidence="6">
    <location>
        <begin position="93"/>
        <end position="113"/>
    </location>
</feature>
<evidence type="ECO:0000313" key="8">
    <source>
        <dbReference type="Proteomes" id="UP000012073"/>
    </source>
</evidence>
<comment type="subcellular location">
    <subcellularLocation>
        <location evidence="1">Membrane</location>
        <topology evidence="1">Multi-pass membrane protein</topology>
    </subcellularLocation>
</comment>
<evidence type="ECO:0000256" key="2">
    <source>
        <dbReference type="ARBA" id="ARBA00009012"/>
    </source>
</evidence>
<keyword evidence="5 6" id="KW-0472">Membrane</keyword>
<evidence type="ECO:0000256" key="5">
    <source>
        <dbReference type="ARBA" id="ARBA00023136"/>
    </source>
</evidence>
<evidence type="ECO:0000256" key="3">
    <source>
        <dbReference type="ARBA" id="ARBA00022692"/>
    </source>
</evidence>
<dbReference type="KEGG" id="ccp:CHC_T00005118001"/>
<gene>
    <name evidence="7" type="ORF">CHC_T00005118001</name>
</gene>
<feature type="transmembrane region" description="Helical" evidence="6">
    <location>
        <begin position="37"/>
        <end position="62"/>
    </location>
</feature>
<dbReference type="RefSeq" id="XP_005716977.1">
    <property type="nucleotide sequence ID" value="XM_005716920.1"/>
</dbReference>
<protein>
    <recommendedName>
        <fullName evidence="9">Transmembrane protein 19</fullName>
    </recommendedName>
</protein>